<reference evidence="11 13" key="2">
    <citation type="submission" date="2014-01" db="EMBL/GenBank/DDBJ databases">
        <title>Draft genome sequencing of Bacillus alcalophilus CGMCC 1.3604.</title>
        <authorList>
            <person name="Yang J."/>
            <person name="Diao L."/>
            <person name="Yang S."/>
        </authorList>
    </citation>
    <scope>NUCLEOTIDE SEQUENCE [LARGE SCALE GENOMIC DNA]</scope>
    <source>
        <strain evidence="11 13">CGMCC 1.3604</strain>
    </source>
</reference>
<keyword evidence="7 8" id="KW-0472">Membrane</keyword>
<keyword evidence="3" id="KW-1003">Cell membrane</keyword>
<feature type="transmembrane region" description="Helical" evidence="8">
    <location>
        <begin position="97"/>
        <end position="118"/>
    </location>
</feature>
<comment type="caution">
    <text evidence="10">The sequence shown here is derived from an EMBL/GenBank/DDBJ whole genome shotgun (WGS) entry which is preliminary data.</text>
</comment>
<keyword evidence="4" id="KW-0762">Sugar transport</keyword>
<evidence type="ECO:0000256" key="1">
    <source>
        <dbReference type="ARBA" id="ARBA00004651"/>
    </source>
</evidence>
<dbReference type="Pfam" id="PF13303">
    <property type="entry name" value="PTS_EIIC_2"/>
    <property type="match status" value="1"/>
</dbReference>
<evidence type="ECO:0000256" key="2">
    <source>
        <dbReference type="ARBA" id="ARBA00022448"/>
    </source>
</evidence>
<sequence>MKQSTKEYLVDRMYKASAGLANAVLVTLGIGLLIESIGIFTGLTALVTVGKTAQLMLAPAFGAGIAYQLGGNTLVIFSAMAASTIGANALQFTEAGAILVTGQPLSAVLAALIAIWVGKRVAGKTQLDMLAIPLSGIVVGGLAGYFLAFVTTPLIELVSAFIASSVQGSPLLGPIVISLVWSMFLMSPASSAAIAISLQLDPVSSAAALIGCTVQFVGFTVMSYRQNELGSNLAQGVLTPKVQFPNVVKNPRVLIPPFISAMICAPIATLLFKLEAPYEVAGLGLNSFIAPLNILANQGVNPFFVYVGIGILLPAVITIVIYRVLKGIGWIKAGDLHLKVQ</sequence>
<dbReference type="GO" id="GO:0005886">
    <property type="term" value="C:plasma membrane"/>
    <property type="evidence" value="ECO:0007669"/>
    <property type="project" value="UniProtKB-SubCell"/>
</dbReference>
<evidence type="ECO:0000256" key="4">
    <source>
        <dbReference type="ARBA" id="ARBA00022597"/>
    </source>
</evidence>
<evidence type="ECO:0000256" key="6">
    <source>
        <dbReference type="ARBA" id="ARBA00022989"/>
    </source>
</evidence>
<evidence type="ECO:0000256" key="3">
    <source>
        <dbReference type="ARBA" id="ARBA00022475"/>
    </source>
</evidence>
<dbReference type="InterPro" id="IPR003352">
    <property type="entry name" value="PTS_EIIC"/>
</dbReference>
<keyword evidence="5 8" id="KW-0812">Transmembrane</keyword>
<comment type="subcellular location">
    <subcellularLocation>
        <location evidence="1">Cell membrane</location>
        <topology evidence="1">Multi-pass membrane protein</topology>
    </subcellularLocation>
</comment>
<evidence type="ECO:0000259" key="9">
    <source>
        <dbReference type="Pfam" id="PF13303"/>
    </source>
</evidence>
<organism evidence="10 12">
    <name type="scientific">Alkalihalobacillus alcalophilus ATCC 27647 = CGMCC 1.3604</name>
    <dbReference type="NCBI Taxonomy" id="1218173"/>
    <lineage>
        <taxon>Bacteria</taxon>
        <taxon>Bacillati</taxon>
        <taxon>Bacillota</taxon>
        <taxon>Bacilli</taxon>
        <taxon>Bacillales</taxon>
        <taxon>Bacillaceae</taxon>
        <taxon>Alkalihalobacillus</taxon>
    </lineage>
</organism>
<feature type="transmembrane region" description="Helical" evidence="8">
    <location>
        <begin position="130"/>
        <end position="151"/>
    </location>
</feature>
<keyword evidence="2" id="KW-0813">Transport</keyword>
<evidence type="ECO:0000313" key="13">
    <source>
        <dbReference type="Proteomes" id="UP000297014"/>
    </source>
</evidence>
<evidence type="ECO:0000313" key="11">
    <source>
        <dbReference type="EMBL" id="THG90907.1"/>
    </source>
</evidence>
<feature type="transmembrane region" description="Helical" evidence="8">
    <location>
        <begin position="171"/>
        <end position="196"/>
    </location>
</feature>
<keyword evidence="6 8" id="KW-1133">Transmembrane helix</keyword>
<evidence type="ECO:0000256" key="7">
    <source>
        <dbReference type="ARBA" id="ARBA00023136"/>
    </source>
</evidence>
<dbReference type="OrthoDB" id="396983at2"/>
<evidence type="ECO:0000256" key="5">
    <source>
        <dbReference type="ARBA" id="ARBA00022692"/>
    </source>
</evidence>
<feature type="transmembrane region" description="Helical" evidence="8">
    <location>
        <begin position="303"/>
        <end position="325"/>
    </location>
</feature>
<feature type="transmembrane region" description="Helical" evidence="8">
    <location>
        <begin position="61"/>
        <end position="85"/>
    </location>
</feature>
<proteinExistence type="predicted"/>
<dbReference type="RefSeq" id="WP_003321211.1">
    <property type="nucleotide sequence ID" value="NZ_ALPT02000059.1"/>
</dbReference>
<dbReference type="Proteomes" id="UP000297014">
    <property type="component" value="Unassembled WGS sequence"/>
</dbReference>
<dbReference type="EMBL" id="JALP01000105">
    <property type="protein sequence ID" value="THG90907.1"/>
    <property type="molecule type" value="Genomic_DNA"/>
</dbReference>
<feature type="domain" description="Phosphotransferase system EIIC" evidence="9">
    <location>
        <begin position="14"/>
        <end position="337"/>
    </location>
</feature>
<gene>
    <name evidence="11" type="ORF">AJ85_08205</name>
    <name evidence="10" type="ORF">BALCAV_0215880</name>
</gene>
<feature type="transmembrane region" description="Helical" evidence="8">
    <location>
        <begin position="203"/>
        <end position="224"/>
    </location>
</feature>
<evidence type="ECO:0000313" key="10">
    <source>
        <dbReference type="EMBL" id="KGA96476.1"/>
    </source>
</evidence>
<dbReference type="Proteomes" id="UP000002754">
    <property type="component" value="Unassembled WGS sequence"/>
</dbReference>
<keyword evidence="12" id="KW-1185">Reference proteome</keyword>
<feature type="transmembrane region" description="Helical" evidence="8">
    <location>
        <begin position="20"/>
        <end position="49"/>
    </location>
</feature>
<feature type="transmembrane region" description="Helical" evidence="8">
    <location>
        <begin position="253"/>
        <end position="272"/>
    </location>
</feature>
<dbReference type="EMBL" id="ALPT02000059">
    <property type="protein sequence ID" value="KGA96476.1"/>
    <property type="molecule type" value="Genomic_DNA"/>
</dbReference>
<protein>
    <submittedName>
        <fullName evidence="10">Membrane protein</fullName>
    </submittedName>
</protein>
<dbReference type="GO" id="GO:0009401">
    <property type="term" value="P:phosphoenolpyruvate-dependent sugar phosphotransferase system"/>
    <property type="evidence" value="ECO:0007669"/>
    <property type="project" value="InterPro"/>
</dbReference>
<dbReference type="AlphaFoldDB" id="A0A094WI33"/>
<dbReference type="GO" id="GO:0008982">
    <property type="term" value="F:protein-N(PI)-phosphohistidine-sugar phosphotransferase activity"/>
    <property type="evidence" value="ECO:0007669"/>
    <property type="project" value="InterPro"/>
</dbReference>
<evidence type="ECO:0000313" key="12">
    <source>
        <dbReference type="Proteomes" id="UP000002754"/>
    </source>
</evidence>
<dbReference type="eggNOG" id="COG3641">
    <property type="taxonomic scope" value="Bacteria"/>
</dbReference>
<evidence type="ECO:0000256" key="8">
    <source>
        <dbReference type="SAM" id="Phobius"/>
    </source>
</evidence>
<name>A0A094WI33_ALKAL</name>
<reference evidence="10 12" key="1">
    <citation type="journal article" date="2014" name="Genome Announc.">
        <title>Draft Genome Sequence of Bacillus alcalophilus AV1934, a Classic Alkaliphile Isolated from Human Feces in 1934.</title>
        <authorList>
            <person name="Attie O."/>
            <person name="Jayaprakash A."/>
            <person name="Shah H."/>
            <person name="Paulsen I.T."/>
            <person name="Morino M."/>
            <person name="Takahashi Y."/>
            <person name="Narumi I."/>
            <person name="Sachidanandam R."/>
            <person name="Satoh K."/>
            <person name="Ito M."/>
            <person name="Krulwich T.A."/>
        </authorList>
    </citation>
    <scope>NUCLEOTIDE SEQUENCE [LARGE SCALE GENOMIC DNA]</scope>
    <source>
        <strain evidence="10 12">AV1934</strain>
    </source>
</reference>
<accession>A0A094WI33</accession>